<dbReference type="Proteomes" id="UP001488838">
    <property type="component" value="Unassembled WGS sequence"/>
</dbReference>
<protein>
    <submittedName>
        <fullName evidence="1">Uncharacterized protein</fullName>
    </submittedName>
</protein>
<proteinExistence type="predicted"/>
<accession>A0AAW0IWW6</accession>
<sequence>MPQVHNHTLAPNLDPLVGKVPGLVSWDRPRHRSSDERREANLADFSRKVALHGMSEILFLFQ</sequence>
<gene>
    <name evidence="1" type="ORF">U0070_001596</name>
</gene>
<keyword evidence="2" id="KW-1185">Reference proteome</keyword>
<dbReference type="EMBL" id="JBBHLL010000086">
    <property type="protein sequence ID" value="KAK7818621.1"/>
    <property type="molecule type" value="Genomic_DNA"/>
</dbReference>
<name>A0AAW0IWW6_MYOGA</name>
<organism evidence="1 2">
    <name type="scientific">Myodes glareolus</name>
    <name type="common">Bank vole</name>
    <name type="synonym">Clethrionomys glareolus</name>
    <dbReference type="NCBI Taxonomy" id="447135"/>
    <lineage>
        <taxon>Eukaryota</taxon>
        <taxon>Metazoa</taxon>
        <taxon>Chordata</taxon>
        <taxon>Craniata</taxon>
        <taxon>Vertebrata</taxon>
        <taxon>Euteleostomi</taxon>
        <taxon>Mammalia</taxon>
        <taxon>Eutheria</taxon>
        <taxon>Euarchontoglires</taxon>
        <taxon>Glires</taxon>
        <taxon>Rodentia</taxon>
        <taxon>Myomorpha</taxon>
        <taxon>Muroidea</taxon>
        <taxon>Cricetidae</taxon>
        <taxon>Arvicolinae</taxon>
        <taxon>Myodes</taxon>
    </lineage>
</organism>
<evidence type="ECO:0000313" key="2">
    <source>
        <dbReference type="Proteomes" id="UP001488838"/>
    </source>
</evidence>
<dbReference type="AlphaFoldDB" id="A0AAW0IWW6"/>
<comment type="caution">
    <text evidence="1">The sequence shown here is derived from an EMBL/GenBank/DDBJ whole genome shotgun (WGS) entry which is preliminary data.</text>
</comment>
<reference evidence="1 2" key="1">
    <citation type="journal article" date="2023" name="bioRxiv">
        <title>Conserved and derived expression patterns and positive selection on dental genes reveal complex evolutionary context of ever-growing rodent molars.</title>
        <authorList>
            <person name="Calamari Z.T."/>
            <person name="Song A."/>
            <person name="Cohen E."/>
            <person name="Akter M."/>
            <person name="Roy R.D."/>
            <person name="Hallikas O."/>
            <person name="Christensen M.M."/>
            <person name="Li P."/>
            <person name="Marangoni P."/>
            <person name="Jernvall J."/>
            <person name="Klein O.D."/>
        </authorList>
    </citation>
    <scope>NUCLEOTIDE SEQUENCE [LARGE SCALE GENOMIC DNA]</scope>
    <source>
        <strain evidence="1">V071</strain>
    </source>
</reference>
<evidence type="ECO:0000313" key="1">
    <source>
        <dbReference type="EMBL" id="KAK7818621.1"/>
    </source>
</evidence>